<reference evidence="6" key="1">
    <citation type="submission" date="2016-11" db="EMBL/GenBank/DDBJ databases">
        <authorList>
            <person name="Varghese N."/>
            <person name="Submissions S."/>
        </authorList>
    </citation>
    <scope>NUCLEOTIDE SEQUENCE [LARGE SCALE GENOMIC DNA]</scope>
    <source>
        <strain evidence="6">DSM 18016</strain>
    </source>
</reference>
<dbReference type="PANTHER" id="PTHR43280">
    <property type="entry name" value="ARAC-FAMILY TRANSCRIPTIONAL REGULATOR"/>
    <property type="match status" value="1"/>
</dbReference>
<dbReference type="GO" id="GO:0003700">
    <property type="term" value="F:DNA-binding transcription factor activity"/>
    <property type="evidence" value="ECO:0007669"/>
    <property type="project" value="InterPro"/>
</dbReference>
<dbReference type="PANTHER" id="PTHR43280:SF27">
    <property type="entry name" value="TRANSCRIPTIONAL REGULATOR MTLR"/>
    <property type="match status" value="1"/>
</dbReference>
<dbReference type="SUPFAM" id="SSF51182">
    <property type="entry name" value="RmlC-like cupins"/>
    <property type="match status" value="1"/>
</dbReference>
<gene>
    <name evidence="5" type="ORF">SAMN05444371_2779</name>
</gene>
<protein>
    <submittedName>
        <fullName evidence="5">Transcriptional regulator, AraC family</fullName>
    </submittedName>
</protein>
<dbReference type="PROSITE" id="PS00041">
    <property type="entry name" value="HTH_ARAC_FAMILY_1"/>
    <property type="match status" value="1"/>
</dbReference>
<dbReference type="OrthoDB" id="1410704at2"/>
<evidence type="ECO:0000256" key="2">
    <source>
        <dbReference type="ARBA" id="ARBA00023125"/>
    </source>
</evidence>
<dbReference type="InterPro" id="IPR011051">
    <property type="entry name" value="RmlC_Cupin_sf"/>
</dbReference>
<dbReference type="SUPFAM" id="SSF46689">
    <property type="entry name" value="Homeodomain-like"/>
    <property type="match status" value="2"/>
</dbReference>
<dbReference type="SMART" id="SM00342">
    <property type="entry name" value="HTH_ARAC"/>
    <property type="match status" value="1"/>
</dbReference>
<dbReference type="PROSITE" id="PS01124">
    <property type="entry name" value="HTH_ARAC_FAMILY_2"/>
    <property type="match status" value="1"/>
</dbReference>
<feature type="domain" description="HTH araC/xylS-type" evidence="4">
    <location>
        <begin position="186"/>
        <end position="284"/>
    </location>
</feature>
<accession>A0A1M6TC81</accession>
<proteinExistence type="predicted"/>
<sequence>MHNLENILREITPLSPQDSFLVFDRVKKSFDYPYHFHSEVEINFILKGKGYQRLVGDHIGIIEDIELVLIGPNLPHCWANHECQHKKTHEITVQFNQDFFSQSLMDKNIFKSINSLLKESNLGILFTESTAEKLKQSFLNLSDLRGFDSFIEIMKILYELSTAENRKPLSSYSVENENFGDNDKMKIIHDYAHKNFGDKITLEDGAALVNMSTVTFNRFIKKRCGKTFINYINEIRVSYVTRWLLENNLTISEIAFRAGFNNIANFNKTFKSIKKVTPTVFKQQFNGVKKIQ</sequence>
<dbReference type="RefSeq" id="WP_072999073.1">
    <property type="nucleotide sequence ID" value="NZ_FRAM01000003.1"/>
</dbReference>
<evidence type="ECO:0000313" key="6">
    <source>
        <dbReference type="Proteomes" id="UP000184498"/>
    </source>
</evidence>
<dbReference type="InterPro" id="IPR018062">
    <property type="entry name" value="HTH_AraC-typ_CS"/>
</dbReference>
<organism evidence="5 6">
    <name type="scientific">Epilithonimonas mollis</name>
    <dbReference type="NCBI Taxonomy" id="216903"/>
    <lineage>
        <taxon>Bacteria</taxon>
        <taxon>Pseudomonadati</taxon>
        <taxon>Bacteroidota</taxon>
        <taxon>Flavobacteriia</taxon>
        <taxon>Flavobacteriales</taxon>
        <taxon>Weeksellaceae</taxon>
        <taxon>Chryseobacterium group</taxon>
        <taxon>Epilithonimonas</taxon>
    </lineage>
</organism>
<evidence type="ECO:0000313" key="5">
    <source>
        <dbReference type="EMBL" id="SHK54484.1"/>
    </source>
</evidence>
<evidence type="ECO:0000256" key="1">
    <source>
        <dbReference type="ARBA" id="ARBA00023015"/>
    </source>
</evidence>
<dbReference type="EMBL" id="FRAM01000003">
    <property type="protein sequence ID" value="SHK54484.1"/>
    <property type="molecule type" value="Genomic_DNA"/>
</dbReference>
<keyword evidence="3" id="KW-0804">Transcription</keyword>
<dbReference type="InterPro" id="IPR009057">
    <property type="entry name" value="Homeodomain-like_sf"/>
</dbReference>
<dbReference type="Pfam" id="PF12833">
    <property type="entry name" value="HTH_18"/>
    <property type="match status" value="1"/>
</dbReference>
<keyword evidence="1" id="KW-0805">Transcription regulation</keyword>
<evidence type="ECO:0000256" key="3">
    <source>
        <dbReference type="ARBA" id="ARBA00023163"/>
    </source>
</evidence>
<dbReference type="InterPro" id="IPR018060">
    <property type="entry name" value="HTH_AraC"/>
</dbReference>
<dbReference type="InterPro" id="IPR014710">
    <property type="entry name" value="RmlC-like_jellyroll"/>
</dbReference>
<dbReference type="STRING" id="216903.SAMN05444371_2779"/>
<name>A0A1M6TC81_9FLAO</name>
<dbReference type="Proteomes" id="UP000184498">
    <property type="component" value="Unassembled WGS sequence"/>
</dbReference>
<dbReference type="Gene3D" id="1.10.10.60">
    <property type="entry name" value="Homeodomain-like"/>
    <property type="match status" value="2"/>
</dbReference>
<keyword evidence="6" id="KW-1185">Reference proteome</keyword>
<keyword evidence="2" id="KW-0238">DNA-binding</keyword>
<dbReference type="GO" id="GO:0043565">
    <property type="term" value="F:sequence-specific DNA binding"/>
    <property type="evidence" value="ECO:0007669"/>
    <property type="project" value="InterPro"/>
</dbReference>
<evidence type="ECO:0000259" key="4">
    <source>
        <dbReference type="PROSITE" id="PS01124"/>
    </source>
</evidence>
<dbReference type="AlphaFoldDB" id="A0A1M6TC81"/>
<dbReference type="Gene3D" id="2.60.120.10">
    <property type="entry name" value="Jelly Rolls"/>
    <property type="match status" value="1"/>
</dbReference>